<dbReference type="Proteomes" id="UP000077266">
    <property type="component" value="Unassembled WGS sequence"/>
</dbReference>
<organism evidence="1 2">
    <name type="scientific">Exidia glandulosa HHB12029</name>
    <dbReference type="NCBI Taxonomy" id="1314781"/>
    <lineage>
        <taxon>Eukaryota</taxon>
        <taxon>Fungi</taxon>
        <taxon>Dikarya</taxon>
        <taxon>Basidiomycota</taxon>
        <taxon>Agaricomycotina</taxon>
        <taxon>Agaricomycetes</taxon>
        <taxon>Auriculariales</taxon>
        <taxon>Exidiaceae</taxon>
        <taxon>Exidia</taxon>
    </lineage>
</organism>
<sequence>MSHGTSRHSAIESYARVPLAFHRRKPAGPTRRSRVGLWLDDVRNVDAEQHALATRAGHPTSYTTSGAYSLYHVGWGALPPHPRAYECH</sequence>
<dbReference type="AlphaFoldDB" id="A0A165C358"/>
<keyword evidence="2" id="KW-1185">Reference proteome</keyword>
<proteinExistence type="predicted"/>
<accession>A0A165C358</accession>
<gene>
    <name evidence="1" type="ORF">EXIGLDRAFT_730739</name>
</gene>
<dbReference type="EMBL" id="KV426372">
    <property type="protein sequence ID" value="KZV81728.1"/>
    <property type="molecule type" value="Genomic_DNA"/>
</dbReference>
<evidence type="ECO:0000313" key="1">
    <source>
        <dbReference type="EMBL" id="KZV81728.1"/>
    </source>
</evidence>
<evidence type="ECO:0000313" key="2">
    <source>
        <dbReference type="Proteomes" id="UP000077266"/>
    </source>
</evidence>
<protein>
    <submittedName>
        <fullName evidence="1">Uncharacterized protein</fullName>
    </submittedName>
</protein>
<reference evidence="1 2" key="1">
    <citation type="journal article" date="2016" name="Mol. Biol. Evol.">
        <title>Comparative Genomics of Early-Diverging Mushroom-Forming Fungi Provides Insights into the Origins of Lignocellulose Decay Capabilities.</title>
        <authorList>
            <person name="Nagy L.G."/>
            <person name="Riley R."/>
            <person name="Tritt A."/>
            <person name="Adam C."/>
            <person name="Daum C."/>
            <person name="Floudas D."/>
            <person name="Sun H."/>
            <person name="Yadav J.S."/>
            <person name="Pangilinan J."/>
            <person name="Larsson K.H."/>
            <person name="Matsuura K."/>
            <person name="Barry K."/>
            <person name="Labutti K."/>
            <person name="Kuo R."/>
            <person name="Ohm R.A."/>
            <person name="Bhattacharya S.S."/>
            <person name="Shirouzu T."/>
            <person name="Yoshinaga Y."/>
            <person name="Martin F.M."/>
            <person name="Grigoriev I.V."/>
            <person name="Hibbett D.S."/>
        </authorList>
    </citation>
    <scope>NUCLEOTIDE SEQUENCE [LARGE SCALE GENOMIC DNA]</scope>
    <source>
        <strain evidence="1 2">HHB12029</strain>
    </source>
</reference>
<name>A0A165C358_EXIGL</name>
<dbReference type="InParanoid" id="A0A165C358"/>